<dbReference type="Pfam" id="PF12796">
    <property type="entry name" value="Ank_2"/>
    <property type="match status" value="1"/>
</dbReference>
<gene>
    <name evidence="4" type="ORF">P167DRAFT_477969</name>
</gene>
<dbReference type="PROSITE" id="PS50297">
    <property type="entry name" value="ANK_REP_REGION"/>
    <property type="match status" value="1"/>
</dbReference>
<dbReference type="InterPro" id="IPR036770">
    <property type="entry name" value="Ankyrin_rpt-contain_sf"/>
</dbReference>
<dbReference type="OrthoDB" id="341259at2759"/>
<proteinExistence type="predicted"/>
<evidence type="ECO:0000256" key="2">
    <source>
        <dbReference type="ARBA" id="ARBA00023043"/>
    </source>
</evidence>
<sequence length="106" mass="11270">LLLECGGDVEGERGEIRSVALCWAAAKGFYMIVQLLLGGGADPNVRCTYKKWGALYAASSLGRCEVVKLLLENGADVGVESGDEGSAFDVAVKNGQRDVVKLLRDH</sequence>
<dbReference type="SUPFAM" id="SSF48403">
    <property type="entry name" value="Ankyrin repeat"/>
    <property type="match status" value="1"/>
</dbReference>
<dbReference type="PANTHER" id="PTHR24171">
    <property type="entry name" value="ANKYRIN REPEAT DOMAIN-CONTAINING PROTEIN 39-RELATED"/>
    <property type="match status" value="1"/>
</dbReference>
<dbReference type="InParanoid" id="A0A3N4KTH1"/>
<dbReference type="PROSITE" id="PS50088">
    <property type="entry name" value="ANK_REPEAT"/>
    <property type="match status" value="1"/>
</dbReference>
<accession>A0A3N4KTH1</accession>
<evidence type="ECO:0000313" key="4">
    <source>
        <dbReference type="EMBL" id="RPB12592.1"/>
    </source>
</evidence>
<evidence type="ECO:0000313" key="5">
    <source>
        <dbReference type="Proteomes" id="UP000277580"/>
    </source>
</evidence>
<feature type="non-terminal residue" evidence="4">
    <location>
        <position position="1"/>
    </location>
</feature>
<name>A0A3N4KTH1_9PEZI</name>
<feature type="non-terminal residue" evidence="4">
    <location>
        <position position="106"/>
    </location>
</feature>
<keyword evidence="2 3" id="KW-0040">ANK repeat</keyword>
<dbReference type="GO" id="GO:0085020">
    <property type="term" value="P:protein K6-linked ubiquitination"/>
    <property type="evidence" value="ECO:0007669"/>
    <property type="project" value="TreeGrafter"/>
</dbReference>
<dbReference type="Gene3D" id="1.25.40.20">
    <property type="entry name" value="Ankyrin repeat-containing domain"/>
    <property type="match status" value="1"/>
</dbReference>
<dbReference type="AlphaFoldDB" id="A0A3N4KTH1"/>
<dbReference type="STRING" id="1392247.A0A3N4KTH1"/>
<feature type="repeat" description="ANK" evidence="3">
    <location>
        <begin position="50"/>
        <end position="82"/>
    </location>
</feature>
<dbReference type="InterPro" id="IPR002110">
    <property type="entry name" value="Ankyrin_rpt"/>
</dbReference>
<dbReference type="SMART" id="SM00248">
    <property type="entry name" value="ANK"/>
    <property type="match status" value="2"/>
</dbReference>
<evidence type="ECO:0000256" key="1">
    <source>
        <dbReference type="ARBA" id="ARBA00022737"/>
    </source>
</evidence>
<organism evidence="4 5">
    <name type="scientific">Morchella conica CCBAS932</name>
    <dbReference type="NCBI Taxonomy" id="1392247"/>
    <lineage>
        <taxon>Eukaryota</taxon>
        <taxon>Fungi</taxon>
        <taxon>Dikarya</taxon>
        <taxon>Ascomycota</taxon>
        <taxon>Pezizomycotina</taxon>
        <taxon>Pezizomycetes</taxon>
        <taxon>Pezizales</taxon>
        <taxon>Morchellaceae</taxon>
        <taxon>Morchella</taxon>
    </lineage>
</organism>
<protein>
    <submittedName>
        <fullName evidence="4">Ankyrin</fullName>
    </submittedName>
</protein>
<dbReference type="Proteomes" id="UP000277580">
    <property type="component" value="Unassembled WGS sequence"/>
</dbReference>
<reference evidence="4 5" key="1">
    <citation type="journal article" date="2018" name="Nat. Ecol. Evol.">
        <title>Pezizomycetes genomes reveal the molecular basis of ectomycorrhizal truffle lifestyle.</title>
        <authorList>
            <person name="Murat C."/>
            <person name="Payen T."/>
            <person name="Noel B."/>
            <person name="Kuo A."/>
            <person name="Morin E."/>
            <person name="Chen J."/>
            <person name="Kohler A."/>
            <person name="Krizsan K."/>
            <person name="Balestrini R."/>
            <person name="Da Silva C."/>
            <person name="Montanini B."/>
            <person name="Hainaut M."/>
            <person name="Levati E."/>
            <person name="Barry K.W."/>
            <person name="Belfiori B."/>
            <person name="Cichocki N."/>
            <person name="Clum A."/>
            <person name="Dockter R.B."/>
            <person name="Fauchery L."/>
            <person name="Guy J."/>
            <person name="Iotti M."/>
            <person name="Le Tacon F."/>
            <person name="Lindquist E.A."/>
            <person name="Lipzen A."/>
            <person name="Malagnac F."/>
            <person name="Mello A."/>
            <person name="Molinier V."/>
            <person name="Miyauchi S."/>
            <person name="Poulain J."/>
            <person name="Riccioni C."/>
            <person name="Rubini A."/>
            <person name="Sitrit Y."/>
            <person name="Splivallo R."/>
            <person name="Traeger S."/>
            <person name="Wang M."/>
            <person name="Zifcakova L."/>
            <person name="Wipf D."/>
            <person name="Zambonelli A."/>
            <person name="Paolocci F."/>
            <person name="Nowrousian M."/>
            <person name="Ottonello S."/>
            <person name="Baldrian P."/>
            <person name="Spatafora J.W."/>
            <person name="Henrissat B."/>
            <person name="Nagy L.G."/>
            <person name="Aury J.M."/>
            <person name="Wincker P."/>
            <person name="Grigoriev I.V."/>
            <person name="Bonfante P."/>
            <person name="Martin F.M."/>
        </authorList>
    </citation>
    <scope>NUCLEOTIDE SEQUENCE [LARGE SCALE GENOMIC DNA]</scope>
    <source>
        <strain evidence="4 5">CCBAS932</strain>
    </source>
</reference>
<dbReference type="PANTHER" id="PTHR24171:SF8">
    <property type="entry name" value="BRCA1-ASSOCIATED RING DOMAIN PROTEIN 1"/>
    <property type="match status" value="1"/>
</dbReference>
<keyword evidence="1" id="KW-0677">Repeat</keyword>
<evidence type="ECO:0000256" key="3">
    <source>
        <dbReference type="PROSITE-ProRule" id="PRU00023"/>
    </source>
</evidence>
<dbReference type="EMBL" id="ML119128">
    <property type="protein sequence ID" value="RPB12592.1"/>
    <property type="molecule type" value="Genomic_DNA"/>
</dbReference>
<keyword evidence="5" id="KW-1185">Reference proteome</keyword>
<dbReference type="GO" id="GO:0004842">
    <property type="term" value="F:ubiquitin-protein transferase activity"/>
    <property type="evidence" value="ECO:0007669"/>
    <property type="project" value="TreeGrafter"/>
</dbReference>